<sequence>MTETAAQLLPDLINAALECIDERVETVTRNEHGFYTEEDAESIQRERQIIERQIEQLGRLLQAAQAIASMRAPSVEQILRRRGFGFEADRIANLVRIVDALDKERQP</sequence>
<feature type="coiled-coil region" evidence="1">
    <location>
        <begin position="40"/>
        <end position="67"/>
    </location>
</feature>
<keyword evidence="1" id="KW-0175">Coiled coil</keyword>
<protein>
    <submittedName>
        <fullName evidence="2">Uncharacterized protein</fullName>
    </submittedName>
</protein>
<dbReference type="OrthoDB" id="9935133at2"/>
<evidence type="ECO:0000256" key="1">
    <source>
        <dbReference type="SAM" id="Coils"/>
    </source>
</evidence>
<evidence type="ECO:0000313" key="2">
    <source>
        <dbReference type="EMBL" id="TCS98772.1"/>
    </source>
</evidence>
<reference evidence="2 4" key="1">
    <citation type="submission" date="2019-03" db="EMBL/GenBank/DDBJ databases">
        <title>Genomic Encyclopedia of Type Strains, Phase IV (KMG-IV): sequencing the most valuable type-strain genomes for metagenomic binning, comparative biology and taxonomic classification.</title>
        <authorList>
            <person name="Goeker M."/>
        </authorList>
    </citation>
    <scope>NUCLEOTIDE SEQUENCE [LARGE SCALE GENOMIC DNA]</scope>
    <source>
        <strain evidence="2 4">DSM 12034</strain>
    </source>
</reference>
<accession>A0A4R3LFN3</accession>
<dbReference type="AlphaFoldDB" id="A0A4R3LFN3"/>
<evidence type="ECO:0000313" key="4">
    <source>
        <dbReference type="Proteomes" id="UP000295536"/>
    </source>
</evidence>
<dbReference type="EMBL" id="VJNC01000013">
    <property type="protein sequence ID" value="TSE20302.1"/>
    <property type="molecule type" value="Genomic_DNA"/>
</dbReference>
<evidence type="ECO:0000313" key="3">
    <source>
        <dbReference type="EMBL" id="TSE20302.1"/>
    </source>
</evidence>
<dbReference type="RefSeq" id="WP_132962090.1">
    <property type="nucleotide sequence ID" value="NZ_SMAH01000004.1"/>
</dbReference>
<reference evidence="3 5" key="2">
    <citation type="submission" date="2019-07" db="EMBL/GenBank/DDBJ databases">
        <title>Tepidimonas ignava SPS-1037 draft genome.</title>
        <authorList>
            <person name="Da Costa M.S."/>
            <person name="Froufe H.J.C."/>
            <person name="Egas C."/>
            <person name="Albuquerque L."/>
        </authorList>
    </citation>
    <scope>NUCLEOTIDE SEQUENCE [LARGE SCALE GENOMIC DNA]</scope>
    <source>
        <strain evidence="3 5">SPS-1037</strain>
    </source>
</reference>
<gene>
    <name evidence="2" type="ORF">EDC36_104196</name>
    <name evidence="3" type="ORF">Tigna_01933</name>
</gene>
<comment type="caution">
    <text evidence="2">The sequence shown here is derived from an EMBL/GenBank/DDBJ whole genome shotgun (WGS) entry which is preliminary data.</text>
</comment>
<organism evidence="2 4">
    <name type="scientific">Tepidimonas ignava</name>
    <dbReference type="NCBI Taxonomy" id="114249"/>
    <lineage>
        <taxon>Bacteria</taxon>
        <taxon>Pseudomonadati</taxon>
        <taxon>Pseudomonadota</taxon>
        <taxon>Betaproteobacteria</taxon>
        <taxon>Burkholderiales</taxon>
        <taxon>Tepidimonas</taxon>
    </lineage>
</organism>
<name>A0A4R3LFN3_9BURK</name>
<dbReference type="Proteomes" id="UP000295536">
    <property type="component" value="Unassembled WGS sequence"/>
</dbReference>
<dbReference type="Proteomes" id="UP000315577">
    <property type="component" value="Unassembled WGS sequence"/>
</dbReference>
<keyword evidence="5" id="KW-1185">Reference proteome</keyword>
<proteinExistence type="predicted"/>
<dbReference type="EMBL" id="SMAH01000004">
    <property type="protein sequence ID" value="TCS98772.1"/>
    <property type="molecule type" value="Genomic_DNA"/>
</dbReference>
<evidence type="ECO:0000313" key="5">
    <source>
        <dbReference type="Proteomes" id="UP000315577"/>
    </source>
</evidence>